<dbReference type="AlphaFoldDB" id="A0A914I442"/>
<evidence type="ECO:0000256" key="1">
    <source>
        <dbReference type="SAM" id="MobiDB-lite"/>
    </source>
</evidence>
<feature type="region of interest" description="Disordered" evidence="1">
    <location>
        <begin position="44"/>
        <end position="84"/>
    </location>
</feature>
<keyword evidence="2" id="KW-1185">Reference proteome</keyword>
<dbReference type="WBParaSite" id="Gr19_v10_g6634.t1">
    <property type="protein sequence ID" value="Gr19_v10_g6634.t1"/>
    <property type="gene ID" value="Gr19_v10_g6634"/>
</dbReference>
<organism evidence="2 3">
    <name type="scientific">Globodera rostochiensis</name>
    <name type="common">Golden nematode worm</name>
    <name type="synonym">Heterodera rostochiensis</name>
    <dbReference type="NCBI Taxonomy" id="31243"/>
    <lineage>
        <taxon>Eukaryota</taxon>
        <taxon>Metazoa</taxon>
        <taxon>Ecdysozoa</taxon>
        <taxon>Nematoda</taxon>
        <taxon>Chromadorea</taxon>
        <taxon>Rhabditida</taxon>
        <taxon>Tylenchina</taxon>
        <taxon>Tylenchomorpha</taxon>
        <taxon>Tylenchoidea</taxon>
        <taxon>Heteroderidae</taxon>
        <taxon>Heteroderinae</taxon>
        <taxon>Globodera</taxon>
    </lineage>
</organism>
<dbReference type="Proteomes" id="UP000887572">
    <property type="component" value="Unplaced"/>
</dbReference>
<evidence type="ECO:0000313" key="3">
    <source>
        <dbReference type="WBParaSite" id="Gr19_v10_g6634.t1"/>
    </source>
</evidence>
<accession>A0A914I442</accession>
<reference evidence="3" key="1">
    <citation type="submission" date="2022-11" db="UniProtKB">
        <authorList>
            <consortium name="WormBaseParasite"/>
        </authorList>
    </citation>
    <scope>IDENTIFICATION</scope>
</reference>
<feature type="compositionally biased region" description="Basic and acidic residues" evidence="1">
    <location>
        <begin position="44"/>
        <end position="55"/>
    </location>
</feature>
<name>A0A914I442_GLORO</name>
<evidence type="ECO:0000313" key="2">
    <source>
        <dbReference type="Proteomes" id="UP000887572"/>
    </source>
</evidence>
<protein>
    <submittedName>
        <fullName evidence="3">Uncharacterized protein</fullName>
    </submittedName>
</protein>
<proteinExistence type="predicted"/>
<sequence length="84" mass="9087">MAQTFLLIVGGALFLVSGTMVLQLRNLSRTLGEGAEHGLAQVREEDFDKPARDNVPRPPAGAAATQNRDDNSGGFSFPKRFPFL</sequence>